<keyword evidence="1" id="KW-0812">Transmembrane</keyword>
<evidence type="ECO:0000256" key="1">
    <source>
        <dbReference type="SAM" id="Phobius"/>
    </source>
</evidence>
<proteinExistence type="predicted"/>
<dbReference type="Proteomes" id="UP000240322">
    <property type="component" value="Unassembled WGS sequence"/>
</dbReference>
<keyword evidence="1" id="KW-1133">Transmembrane helix</keyword>
<dbReference type="AlphaFoldDB" id="A0A2R6A9X1"/>
<evidence type="ECO:0000313" key="2">
    <source>
        <dbReference type="EMBL" id="PSN83073.1"/>
    </source>
</evidence>
<accession>A0A2R6A9X1</accession>
<gene>
    <name evidence="2" type="ORF">B9Q03_13670</name>
</gene>
<name>A0A2R6A9X1_9ARCH</name>
<reference evidence="2 3" key="1">
    <citation type="submission" date="2017-04" db="EMBL/GenBank/DDBJ databases">
        <title>Novel microbial lineages endemic to geothermal iron-oxide mats fill important gaps in the evolutionary history of Archaea.</title>
        <authorList>
            <person name="Jay Z.J."/>
            <person name="Beam J.P."/>
            <person name="Dlakic M."/>
            <person name="Rusch D.B."/>
            <person name="Kozubal M.A."/>
            <person name="Inskeep W.P."/>
        </authorList>
    </citation>
    <scope>NUCLEOTIDE SEQUENCE [LARGE SCALE GENOMIC DNA]</scope>
    <source>
        <strain evidence="2">OSP_D</strain>
    </source>
</reference>
<evidence type="ECO:0000313" key="3">
    <source>
        <dbReference type="Proteomes" id="UP000240322"/>
    </source>
</evidence>
<protein>
    <recommendedName>
        <fullName evidence="4">DUF998 domain-containing protein</fullName>
    </recommendedName>
</protein>
<feature type="transmembrane region" description="Helical" evidence="1">
    <location>
        <begin position="78"/>
        <end position="96"/>
    </location>
</feature>
<evidence type="ECO:0008006" key="4">
    <source>
        <dbReference type="Google" id="ProtNLM"/>
    </source>
</evidence>
<feature type="transmembrane region" description="Helical" evidence="1">
    <location>
        <begin position="49"/>
        <end position="71"/>
    </location>
</feature>
<feature type="transmembrane region" description="Helical" evidence="1">
    <location>
        <begin position="132"/>
        <end position="153"/>
    </location>
</feature>
<dbReference type="Pfam" id="PF06197">
    <property type="entry name" value="DUF998"/>
    <property type="match status" value="1"/>
</dbReference>
<keyword evidence="1" id="KW-0472">Membrane</keyword>
<dbReference type="InterPro" id="IPR009339">
    <property type="entry name" value="DUF998"/>
</dbReference>
<organism evidence="2 3">
    <name type="scientific">Candidatus Marsarchaeota G2 archaeon OSP_D</name>
    <dbReference type="NCBI Taxonomy" id="1978157"/>
    <lineage>
        <taxon>Archaea</taxon>
        <taxon>Candidatus Marsarchaeota</taxon>
        <taxon>Candidatus Marsarchaeota group 2</taxon>
    </lineage>
</organism>
<comment type="caution">
    <text evidence="2">The sequence shown here is derived from an EMBL/GenBank/DDBJ whole genome shotgun (WGS) entry which is preliminary data.</text>
</comment>
<feature type="transmembrane region" description="Helical" evidence="1">
    <location>
        <begin position="102"/>
        <end position="125"/>
    </location>
</feature>
<sequence>MHHARIAGSIIFAGVAQFLILLSVAESVYPNYSVHYNYISDLGVGVTAPIFNTSVFLLGALIALSSVFIYAEFKKKPITLTVLLSGVGAAGVGLFPETTGAIHGYLALVAFLFSGLSAIISVSVIRQTPLRVYSVVLGLVTIASLFLYASGHYYALGRGGMERLIVYPSLIWALGFSGSLLGSS</sequence>
<feature type="transmembrane region" description="Helical" evidence="1">
    <location>
        <begin position="165"/>
        <end position="183"/>
    </location>
</feature>
<dbReference type="EMBL" id="NEXE01000325">
    <property type="protein sequence ID" value="PSN83073.1"/>
    <property type="molecule type" value="Genomic_DNA"/>
</dbReference>